<feature type="compositionally biased region" description="Polar residues" evidence="1">
    <location>
        <begin position="807"/>
        <end position="816"/>
    </location>
</feature>
<feature type="region of interest" description="Disordered" evidence="1">
    <location>
        <begin position="1100"/>
        <end position="1148"/>
    </location>
</feature>
<dbReference type="InterPro" id="IPR005062">
    <property type="entry name" value="SAC3/GANP/THP3_conserved"/>
</dbReference>
<dbReference type="GO" id="GO:0070390">
    <property type="term" value="C:transcription export complex 2"/>
    <property type="evidence" value="ECO:0007669"/>
    <property type="project" value="TreeGrafter"/>
</dbReference>
<feature type="region of interest" description="Disordered" evidence="1">
    <location>
        <begin position="1274"/>
        <end position="1439"/>
    </location>
</feature>
<gene>
    <name evidence="3" type="ORF">BU24DRAFT_425389</name>
</gene>
<sequence length="1439" mass="159833">MSSGRRGRATDRGGRGASTTHRGGSFRGNFNGAKSTKDGETSNTTFSSRGQRGADRGFRGASFRGGPNARGGDRGGKTSSRGQSGHMNSLRSSSAGISNTTPHKQDDYAARLKHLKDNRDNEKKRFINEGRMNPDGPMRLSDAVKIYGICQDMCPEFERVRRIVEADLKPPEYTAESLATGDRRERKPDEARMVKAYQRSAAGMDVELVSDIRSPATCLKTMRYMSERLDNEDFEFLYQWIWDRTRAVRKDLRTQAVDKPEDLTMYLECFEQCARLLLLCAHHMSTSDSDDYFQYQDLDQLNQTNMSLKERYRDNRRAGIISPNEAEFQAYRLILCLNTGDELIEHEIHSLPESLLSNRRLQTALQISRAGKAIIKKDRKLSVAQQNWQAFWDLVASPAVSYLMACAAEIVFNKIRDIVLDTIWRAYRQGSAKQVVQIEDWTVSKLILVLGLDSPDEVYDFCTMYGFSFQTNSSGEEYLDINSVPWTGQPLQTPNDVKPQQFSRRLVESKRHNRMLSAVIRGMSVSEAKVKGLIGESKGTDAEDSLFIPEATSKQEPNKNITNGFSAFTSSTNDKQPGLNPFANAFQPKDASAAKNPFGAPSTPTASPFAPSAPTASPFAPPAAAKPNPFASAQATPAASKPSPFGTPSGSSWGKPSGAFAQPQTTSPFSQEKTTSPATGQQVTPGLFDASKNSIKFNSPSAASGFFTSTASTPSSTTSTAFPKPDAPAGKTPFAFKPLDANKENETKPQQLPAFSFASPAQNTSAATDANSSGPASGSVFFSQPTSQSPASETKKPFSFFPDATPNGKTEQNDTTPAPLAPNQEEAKAKEEAERKAKEEQARRAQEEQQRKAREAEEIRRRQEQERLLQKAREERERAQRLEKEKREKEERDRLAAIALHNEQVRQEKETAFTALTNSIFMEETQGLLRQFIENQIKHMWKPAKQFLAYEWAVKRAEEMYQQRQKERIRAILYHWYNQVLKRKRASRARDRRRWLKEHQDELLGAQENEISVPAPPVQQVEQAPAKADGFKKPAQPAMAKKIQPQPRGRGKTAVNSSKVVARRPRTSNLTTSVYKISRAPIDRTETDWFELRAKGIDPSKYGKRSHDFDAEEQEEKREVAERKRARLSVSGTPGLRASLPPPSTDEERIARFRAVRDSLSKPFSASTARPDQGTPPRAAGTTLDRSSRLIAEARSILTANGNGNENGQGTPLKSRHEYSRSVPDLGLGQSFGRTSFGQSTGSSAAPGKAAYWGRVSRFVPQHLYGKGSDAVLDYLGQSRGSNSAGTSVEPSQPLDLSSPIPASHLFDLSHETQVINDEAVEMDEDSGNEEDEMFDADEGEDVDDEEEGDEDDEGDEEAEHDEDVEDDGVEYESEEDYGNPTVTYNEYDDEEGEEEYDEEDEEGYDEDDGFDGVAQNINNNNNAFQPGGTQDDAIELSD</sequence>
<dbReference type="Pfam" id="PF03399">
    <property type="entry name" value="SAC3_GANP"/>
    <property type="match status" value="1"/>
</dbReference>
<dbReference type="Gene3D" id="1.25.40.990">
    <property type="match status" value="1"/>
</dbReference>
<feature type="compositionally biased region" description="Polar residues" evidence="1">
    <location>
        <begin position="77"/>
        <end position="102"/>
    </location>
</feature>
<evidence type="ECO:0000256" key="1">
    <source>
        <dbReference type="SAM" id="MobiDB-lite"/>
    </source>
</evidence>
<dbReference type="GO" id="GO:0006406">
    <property type="term" value="P:mRNA export from nucleus"/>
    <property type="evidence" value="ECO:0007669"/>
    <property type="project" value="TreeGrafter"/>
</dbReference>
<feature type="region of interest" description="Disordered" evidence="1">
    <location>
        <begin position="1027"/>
        <end position="1065"/>
    </location>
</feature>
<evidence type="ECO:0000313" key="3">
    <source>
        <dbReference type="EMBL" id="KAF2012767.1"/>
    </source>
</evidence>
<feature type="region of interest" description="Disordered" evidence="1">
    <location>
        <begin position="1160"/>
        <end position="1248"/>
    </location>
</feature>
<dbReference type="InterPro" id="IPR045107">
    <property type="entry name" value="SAC3/GANP/THP3"/>
</dbReference>
<evidence type="ECO:0000259" key="2">
    <source>
        <dbReference type="Pfam" id="PF03399"/>
    </source>
</evidence>
<feature type="compositionally biased region" description="Polar residues" evidence="1">
    <location>
        <begin position="1279"/>
        <end position="1291"/>
    </location>
</feature>
<feature type="compositionally biased region" description="Basic and acidic residues" evidence="1">
    <location>
        <begin position="103"/>
        <end position="128"/>
    </location>
</feature>
<accession>A0A6A5XIW0</accession>
<feature type="compositionally biased region" description="Polar residues" evidence="1">
    <location>
        <begin position="662"/>
        <end position="684"/>
    </location>
</feature>
<feature type="region of interest" description="Disordered" evidence="1">
    <location>
        <begin position="1"/>
        <end position="134"/>
    </location>
</feature>
<dbReference type="Proteomes" id="UP000799778">
    <property type="component" value="Unassembled WGS sequence"/>
</dbReference>
<feature type="compositionally biased region" description="Basic and acidic residues" evidence="1">
    <location>
        <begin position="1105"/>
        <end position="1123"/>
    </location>
</feature>
<dbReference type="PANTHER" id="PTHR12436">
    <property type="entry name" value="80 KDA MCM3-ASSOCIATED PROTEIN"/>
    <property type="match status" value="1"/>
</dbReference>
<feature type="region of interest" description="Disordered" evidence="1">
    <location>
        <begin position="549"/>
        <end position="860"/>
    </location>
</feature>
<feature type="compositionally biased region" description="Polar residues" evidence="1">
    <location>
        <begin position="759"/>
        <end position="792"/>
    </location>
</feature>
<dbReference type="GeneID" id="54286126"/>
<feature type="domain" description="SAC3/GANP/THP3 conserved" evidence="2">
    <location>
        <begin position="153"/>
        <end position="470"/>
    </location>
</feature>
<feature type="compositionally biased region" description="Polar residues" evidence="1">
    <location>
        <begin position="41"/>
        <end position="50"/>
    </location>
</feature>
<feature type="compositionally biased region" description="Basic and acidic residues" evidence="1">
    <location>
        <begin position="825"/>
        <end position="860"/>
    </location>
</feature>
<feature type="compositionally biased region" description="Polar residues" evidence="1">
    <location>
        <begin position="552"/>
        <end position="575"/>
    </location>
</feature>
<keyword evidence="4" id="KW-1185">Reference proteome</keyword>
<feature type="compositionally biased region" description="Low complexity" evidence="1">
    <location>
        <begin position="699"/>
        <end position="723"/>
    </location>
</feature>
<feature type="compositionally biased region" description="Acidic residues" evidence="1">
    <location>
        <begin position="1319"/>
        <end position="1378"/>
    </location>
</feature>
<dbReference type="EMBL" id="ML978072">
    <property type="protein sequence ID" value="KAF2012767.1"/>
    <property type="molecule type" value="Genomic_DNA"/>
</dbReference>
<evidence type="ECO:0000313" key="4">
    <source>
        <dbReference type="Proteomes" id="UP000799778"/>
    </source>
</evidence>
<organism evidence="3 4">
    <name type="scientific">Aaosphaeria arxii CBS 175.79</name>
    <dbReference type="NCBI Taxonomy" id="1450172"/>
    <lineage>
        <taxon>Eukaryota</taxon>
        <taxon>Fungi</taxon>
        <taxon>Dikarya</taxon>
        <taxon>Ascomycota</taxon>
        <taxon>Pezizomycotina</taxon>
        <taxon>Dothideomycetes</taxon>
        <taxon>Pleosporomycetidae</taxon>
        <taxon>Pleosporales</taxon>
        <taxon>Pleosporales incertae sedis</taxon>
        <taxon>Aaosphaeria</taxon>
    </lineage>
</organism>
<dbReference type="CDD" id="cd22249">
    <property type="entry name" value="UDM1_RNF168_RNF169-like"/>
    <property type="match status" value="1"/>
</dbReference>
<feature type="compositionally biased region" description="Polar residues" evidence="1">
    <location>
        <begin position="1198"/>
        <end position="1212"/>
    </location>
</feature>
<reference evidence="3" key="1">
    <citation type="journal article" date="2020" name="Stud. Mycol.">
        <title>101 Dothideomycetes genomes: a test case for predicting lifestyles and emergence of pathogens.</title>
        <authorList>
            <person name="Haridas S."/>
            <person name="Albert R."/>
            <person name="Binder M."/>
            <person name="Bloem J."/>
            <person name="Labutti K."/>
            <person name="Salamov A."/>
            <person name="Andreopoulos B."/>
            <person name="Baker S."/>
            <person name="Barry K."/>
            <person name="Bills G."/>
            <person name="Bluhm B."/>
            <person name="Cannon C."/>
            <person name="Castanera R."/>
            <person name="Culley D."/>
            <person name="Daum C."/>
            <person name="Ezra D."/>
            <person name="Gonzalez J."/>
            <person name="Henrissat B."/>
            <person name="Kuo A."/>
            <person name="Liang C."/>
            <person name="Lipzen A."/>
            <person name="Lutzoni F."/>
            <person name="Magnuson J."/>
            <person name="Mondo S."/>
            <person name="Nolan M."/>
            <person name="Ohm R."/>
            <person name="Pangilinan J."/>
            <person name="Park H.-J."/>
            <person name="Ramirez L."/>
            <person name="Alfaro M."/>
            <person name="Sun H."/>
            <person name="Tritt A."/>
            <person name="Yoshinaga Y."/>
            <person name="Zwiers L.-H."/>
            <person name="Turgeon B."/>
            <person name="Goodwin S."/>
            <person name="Spatafora J."/>
            <person name="Crous P."/>
            <person name="Grigoriev I."/>
        </authorList>
    </citation>
    <scope>NUCLEOTIDE SEQUENCE</scope>
    <source>
        <strain evidence="3">CBS 175.79</strain>
    </source>
</reference>
<name>A0A6A5XIW0_9PLEO</name>
<proteinExistence type="predicted"/>
<feature type="compositionally biased region" description="Acidic residues" evidence="1">
    <location>
        <begin position="1387"/>
        <end position="1411"/>
    </location>
</feature>
<dbReference type="GO" id="GO:0005737">
    <property type="term" value="C:cytoplasm"/>
    <property type="evidence" value="ECO:0007669"/>
    <property type="project" value="TreeGrafter"/>
</dbReference>
<dbReference type="RefSeq" id="XP_033381106.1">
    <property type="nucleotide sequence ID" value="XM_033528729.1"/>
</dbReference>
<dbReference type="OrthoDB" id="264795at2759"/>
<dbReference type="PANTHER" id="PTHR12436:SF3">
    <property type="entry name" value="GERMINAL-CENTER ASSOCIATED NUCLEAR PROTEIN"/>
    <property type="match status" value="1"/>
</dbReference>
<protein>
    <recommendedName>
        <fullName evidence="2">SAC3/GANP/THP3 conserved domain-containing protein</fullName>
    </recommendedName>
</protein>
<feature type="compositionally biased region" description="Polar residues" evidence="1">
    <location>
        <begin position="1232"/>
        <end position="1244"/>
    </location>
</feature>
<feature type="compositionally biased region" description="Low complexity" evidence="1">
    <location>
        <begin position="600"/>
        <end position="633"/>
    </location>
</feature>